<dbReference type="PANTHER" id="PTHR10807:SF36">
    <property type="entry name" value="MYOTUBULARIN-RELATED PROTEIN 8"/>
    <property type="match status" value="1"/>
</dbReference>
<accession>A0A060W6B8</accession>
<gene>
    <name evidence="3" type="ORF">GSONMT00081111001</name>
</gene>
<evidence type="ECO:0000313" key="4">
    <source>
        <dbReference type="Proteomes" id="UP000193380"/>
    </source>
</evidence>
<dbReference type="EMBL" id="FR904341">
    <property type="protein sequence ID" value="CDQ60110.1"/>
    <property type="molecule type" value="Genomic_DNA"/>
</dbReference>
<dbReference type="GO" id="GO:0004438">
    <property type="term" value="F:phosphatidylinositol-3-phosphate phosphatase activity"/>
    <property type="evidence" value="ECO:0007669"/>
    <property type="project" value="TreeGrafter"/>
</dbReference>
<dbReference type="GO" id="GO:0106018">
    <property type="term" value="F:phosphatidylinositol-3,5-bisphosphate phosphatase activity"/>
    <property type="evidence" value="ECO:0007669"/>
    <property type="project" value="TreeGrafter"/>
</dbReference>
<dbReference type="InterPro" id="IPR030564">
    <property type="entry name" value="Myotubularin"/>
</dbReference>
<dbReference type="GO" id="GO:0046856">
    <property type="term" value="P:phosphatidylinositol dephosphorylation"/>
    <property type="evidence" value="ECO:0007669"/>
    <property type="project" value="TreeGrafter"/>
</dbReference>
<evidence type="ECO:0000256" key="1">
    <source>
        <dbReference type="ARBA" id="ARBA00007471"/>
    </source>
</evidence>
<dbReference type="PROSITE" id="PS51339">
    <property type="entry name" value="PPASE_MYOTUBULARIN"/>
    <property type="match status" value="1"/>
</dbReference>
<name>A0A060W6B8_ONCMY</name>
<dbReference type="GO" id="GO:0005737">
    <property type="term" value="C:cytoplasm"/>
    <property type="evidence" value="ECO:0007669"/>
    <property type="project" value="TreeGrafter"/>
</dbReference>
<dbReference type="GO" id="GO:0005635">
    <property type="term" value="C:nuclear envelope"/>
    <property type="evidence" value="ECO:0007669"/>
    <property type="project" value="TreeGrafter"/>
</dbReference>
<dbReference type="PANTHER" id="PTHR10807">
    <property type="entry name" value="MYOTUBULARIN-RELATED"/>
    <property type="match status" value="1"/>
</dbReference>
<dbReference type="SUPFAM" id="SSF52799">
    <property type="entry name" value="(Phosphotyrosine protein) phosphatases II"/>
    <property type="match status" value="1"/>
</dbReference>
<protein>
    <recommendedName>
        <fullName evidence="2">Myotubularin phosphatase domain-containing protein</fullName>
    </recommendedName>
</protein>
<dbReference type="PaxDb" id="8022-A0A060W6B8"/>
<evidence type="ECO:0000313" key="3">
    <source>
        <dbReference type="EMBL" id="CDQ60110.1"/>
    </source>
</evidence>
<evidence type="ECO:0000259" key="2">
    <source>
        <dbReference type="PROSITE" id="PS51339"/>
    </source>
</evidence>
<comment type="similarity">
    <text evidence="1">Belongs to the protein-tyrosine phosphatase family. Non-receptor class myotubularin subfamily.</text>
</comment>
<dbReference type="AlphaFoldDB" id="A0A060W6B8"/>
<dbReference type="Pfam" id="PF06602">
    <property type="entry name" value="Myotub-related"/>
    <property type="match status" value="1"/>
</dbReference>
<dbReference type="Proteomes" id="UP000193380">
    <property type="component" value="Unassembled WGS sequence"/>
</dbReference>
<dbReference type="InterPro" id="IPR029021">
    <property type="entry name" value="Prot-tyrosine_phosphatase-like"/>
</dbReference>
<proteinExistence type="inferred from homology"/>
<feature type="domain" description="Myotubularin phosphatase" evidence="2">
    <location>
        <begin position="43"/>
        <end position="131"/>
    </location>
</feature>
<dbReference type="InterPro" id="IPR010569">
    <property type="entry name" value="Myotubularin-like_Pase_dom"/>
</dbReference>
<dbReference type="STRING" id="8022.A0A060W6B8"/>
<organism evidence="3 4">
    <name type="scientific">Oncorhynchus mykiss</name>
    <name type="common">Rainbow trout</name>
    <name type="synonym">Salmo gairdneri</name>
    <dbReference type="NCBI Taxonomy" id="8022"/>
    <lineage>
        <taxon>Eukaryota</taxon>
        <taxon>Metazoa</taxon>
        <taxon>Chordata</taxon>
        <taxon>Craniata</taxon>
        <taxon>Vertebrata</taxon>
        <taxon>Euteleostomi</taxon>
        <taxon>Actinopterygii</taxon>
        <taxon>Neopterygii</taxon>
        <taxon>Teleostei</taxon>
        <taxon>Protacanthopterygii</taxon>
        <taxon>Salmoniformes</taxon>
        <taxon>Salmonidae</taxon>
        <taxon>Salmoninae</taxon>
        <taxon>Oncorhynchus</taxon>
    </lineage>
</organism>
<sequence>MPASHFLQEFPCGSLCHSQWGDCQNVYQSLLKLSQPDEDERRHGWGFDSAMNFKRMGLPNEFWEMTEFNKNYELCSTYHSELGIPKTASKGTVLGSAKFRSRGCIPTLSYFHKRRNAAICRCSQPLSGLTV</sequence>
<reference evidence="3" key="1">
    <citation type="journal article" date="2014" name="Nat. Commun.">
        <title>The rainbow trout genome provides novel insights into evolution after whole-genome duplication in vertebrates.</title>
        <authorList>
            <person name="Berthelot C."/>
            <person name="Brunet F."/>
            <person name="Chalopin D."/>
            <person name="Juanchich A."/>
            <person name="Bernard M."/>
            <person name="Noel B."/>
            <person name="Bento P."/>
            <person name="Da Silva C."/>
            <person name="Labadie K."/>
            <person name="Alberti A."/>
            <person name="Aury J.M."/>
            <person name="Louis A."/>
            <person name="Dehais P."/>
            <person name="Bardou P."/>
            <person name="Montfort J."/>
            <person name="Klopp C."/>
            <person name="Cabau C."/>
            <person name="Gaspin C."/>
            <person name="Thorgaard G.H."/>
            <person name="Boussaha M."/>
            <person name="Quillet E."/>
            <person name="Guyomard R."/>
            <person name="Galiana D."/>
            <person name="Bobe J."/>
            <person name="Volff J.N."/>
            <person name="Genet C."/>
            <person name="Wincker P."/>
            <person name="Jaillon O."/>
            <person name="Roest Crollius H."/>
            <person name="Guiguen Y."/>
        </authorList>
    </citation>
    <scope>NUCLEOTIDE SEQUENCE [LARGE SCALE GENOMIC DNA]</scope>
</reference>
<reference evidence="3" key="2">
    <citation type="submission" date="2014-03" db="EMBL/GenBank/DDBJ databases">
        <authorList>
            <person name="Genoscope - CEA"/>
        </authorList>
    </citation>
    <scope>NUCLEOTIDE SEQUENCE</scope>
</reference>